<dbReference type="GO" id="GO:0046654">
    <property type="term" value="P:tetrahydrofolate biosynthetic process"/>
    <property type="evidence" value="ECO:0007669"/>
    <property type="project" value="UniProtKB-UniPathway"/>
</dbReference>
<evidence type="ECO:0000256" key="2">
    <source>
        <dbReference type="ARBA" id="ARBA00013253"/>
    </source>
</evidence>
<evidence type="ECO:0000256" key="5">
    <source>
        <dbReference type="ARBA" id="ARBA00022777"/>
    </source>
</evidence>
<dbReference type="AlphaFoldDB" id="A0A3P3QJ22"/>
<feature type="domain" description="7,8-dihydro-6-hydroxymethylpterin-pyrophosphokinase" evidence="8">
    <location>
        <begin position="5"/>
        <end position="129"/>
    </location>
</feature>
<dbReference type="PANTHER" id="PTHR43071">
    <property type="entry name" value="2-AMINO-4-HYDROXY-6-HYDROXYMETHYLDIHYDROPTERIDINE PYROPHOSPHOKINASE"/>
    <property type="match status" value="1"/>
</dbReference>
<keyword evidence="4" id="KW-0547">Nucleotide-binding</keyword>
<gene>
    <name evidence="9" type="primary">folK</name>
    <name evidence="9" type="ORF">EIK76_09895</name>
</gene>
<keyword evidence="6" id="KW-0067">ATP-binding</keyword>
<evidence type="ECO:0000313" key="9">
    <source>
        <dbReference type="EMBL" id="RRJ21187.1"/>
    </source>
</evidence>
<protein>
    <recommendedName>
        <fullName evidence="2">2-amino-4-hydroxy-6-hydroxymethyldihydropteridine diphosphokinase</fullName>
        <ecNumber evidence="2">2.7.6.3</ecNumber>
    </recommendedName>
</protein>
<evidence type="ECO:0000256" key="1">
    <source>
        <dbReference type="ARBA" id="ARBA00005051"/>
    </source>
</evidence>
<comment type="caution">
    <text evidence="9">The sequence shown here is derived from an EMBL/GenBank/DDBJ whole genome shotgun (WGS) entry which is preliminary data.</text>
</comment>
<organism evidence="9 10">
    <name type="scientific">Rheinheimera mesophila</name>
    <dbReference type="NCBI Taxonomy" id="1547515"/>
    <lineage>
        <taxon>Bacteria</taxon>
        <taxon>Pseudomonadati</taxon>
        <taxon>Pseudomonadota</taxon>
        <taxon>Gammaproteobacteria</taxon>
        <taxon>Chromatiales</taxon>
        <taxon>Chromatiaceae</taxon>
        <taxon>Rheinheimera</taxon>
    </lineage>
</organism>
<dbReference type="Pfam" id="PF01288">
    <property type="entry name" value="HPPK"/>
    <property type="match status" value="1"/>
</dbReference>
<dbReference type="EMBL" id="RRCF01000002">
    <property type="protein sequence ID" value="RRJ21187.1"/>
    <property type="molecule type" value="Genomic_DNA"/>
</dbReference>
<evidence type="ECO:0000313" key="10">
    <source>
        <dbReference type="Proteomes" id="UP000276260"/>
    </source>
</evidence>
<keyword evidence="5 9" id="KW-0418">Kinase</keyword>
<dbReference type="GO" id="GO:0005524">
    <property type="term" value="F:ATP binding"/>
    <property type="evidence" value="ECO:0007669"/>
    <property type="project" value="UniProtKB-KW"/>
</dbReference>
<evidence type="ECO:0000256" key="7">
    <source>
        <dbReference type="ARBA" id="ARBA00022909"/>
    </source>
</evidence>
<dbReference type="UniPathway" id="UPA00077">
    <property type="reaction ID" value="UER00155"/>
</dbReference>
<sequence length="169" mass="19026">MALIYISIGSNIERDLHIRAAYLELCALFGEIRCSAVYESEAVGFSGDAFYNLVAEANTDLSVADCVAAFKTIEQKYGRPATSPKFCGKRLDLDLLTYDQWVCSSPVELPRDEITKNAFVLLPLSELAPEQIHPLTGLSYQQMWHNYREDQKLWPIEFNWPDATVATAV</sequence>
<comment type="pathway">
    <text evidence="1">Cofactor biosynthesis; tetrahydrofolate biosynthesis; 2-amino-4-hydroxy-6-hydroxymethyl-7,8-dihydropteridine diphosphate from 7,8-dihydroneopterin triphosphate: step 4/4.</text>
</comment>
<dbReference type="NCBIfam" id="TIGR01498">
    <property type="entry name" value="folK"/>
    <property type="match status" value="1"/>
</dbReference>
<dbReference type="EC" id="2.7.6.3" evidence="2"/>
<dbReference type="RefSeq" id="WP_046519708.1">
    <property type="nucleotide sequence ID" value="NZ_LAVS01000016.1"/>
</dbReference>
<name>A0A3P3QJ22_9GAMM</name>
<keyword evidence="7" id="KW-0289">Folate biosynthesis</keyword>
<dbReference type="PANTHER" id="PTHR43071:SF2">
    <property type="entry name" value="2-AMINO-4-HYDROXY-6-HYDROXYMETHYLDIHYDROPTERIDINE PYROPHOSPHOKINASE"/>
    <property type="match status" value="1"/>
</dbReference>
<dbReference type="GO" id="GO:0016301">
    <property type="term" value="F:kinase activity"/>
    <property type="evidence" value="ECO:0007669"/>
    <property type="project" value="UniProtKB-KW"/>
</dbReference>
<dbReference type="InterPro" id="IPR000550">
    <property type="entry name" value="Hppk"/>
</dbReference>
<dbReference type="Gene3D" id="3.30.70.560">
    <property type="entry name" value="7,8-Dihydro-6-hydroxymethylpterin-pyrophosphokinase HPPK"/>
    <property type="match status" value="1"/>
</dbReference>
<keyword evidence="3 9" id="KW-0808">Transferase</keyword>
<dbReference type="Proteomes" id="UP000276260">
    <property type="component" value="Unassembled WGS sequence"/>
</dbReference>
<dbReference type="GO" id="GO:0003848">
    <property type="term" value="F:2-amino-4-hydroxy-6-hydroxymethyldihydropteridine diphosphokinase activity"/>
    <property type="evidence" value="ECO:0007669"/>
    <property type="project" value="UniProtKB-EC"/>
</dbReference>
<dbReference type="GO" id="GO:0046656">
    <property type="term" value="P:folic acid biosynthetic process"/>
    <property type="evidence" value="ECO:0007669"/>
    <property type="project" value="UniProtKB-KW"/>
</dbReference>
<evidence type="ECO:0000256" key="3">
    <source>
        <dbReference type="ARBA" id="ARBA00022679"/>
    </source>
</evidence>
<dbReference type="OrthoDB" id="9790168at2"/>
<evidence type="ECO:0000256" key="4">
    <source>
        <dbReference type="ARBA" id="ARBA00022741"/>
    </source>
</evidence>
<evidence type="ECO:0000259" key="8">
    <source>
        <dbReference type="Pfam" id="PF01288"/>
    </source>
</evidence>
<proteinExistence type="predicted"/>
<evidence type="ECO:0000256" key="6">
    <source>
        <dbReference type="ARBA" id="ARBA00022840"/>
    </source>
</evidence>
<accession>A0A3P3QJ22</accession>
<reference evidence="9 10" key="1">
    <citation type="submission" date="2018-11" db="EMBL/GenBank/DDBJ databases">
        <title>Draft genome analysis of Rheinheimera mesophila isolated from an industrial waste site.</title>
        <authorList>
            <person name="Yu Q."/>
            <person name="Qi Y."/>
            <person name="Zhang H."/>
            <person name="Lu Y."/>
            <person name="Pu J."/>
        </authorList>
    </citation>
    <scope>NUCLEOTIDE SEQUENCE [LARGE SCALE GENOMIC DNA]</scope>
    <source>
        <strain evidence="9 10">IITR13</strain>
    </source>
</reference>
<dbReference type="SUPFAM" id="SSF55083">
    <property type="entry name" value="6-hydroxymethyl-7,8-dihydropterin pyrophosphokinase, HPPK"/>
    <property type="match status" value="1"/>
</dbReference>
<keyword evidence="10" id="KW-1185">Reference proteome</keyword>
<dbReference type="InterPro" id="IPR035907">
    <property type="entry name" value="Hppk_sf"/>
</dbReference>